<keyword evidence="1" id="KW-0378">Hydrolase</keyword>
<organism evidence="1 2">
    <name type="scientific">Neofusicoccum parvum</name>
    <dbReference type="NCBI Taxonomy" id="310453"/>
    <lineage>
        <taxon>Eukaryota</taxon>
        <taxon>Fungi</taxon>
        <taxon>Dikarya</taxon>
        <taxon>Ascomycota</taxon>
        <taxon>Pezizomycotina</taxon>
        <taxon>Dothideomycetes</taxon>
        <taxon>Dothideomycetes incertae sedis</taxon>
        <taxon>Botryosphaeriales</taxon>
        <taxon>Botryosphaeriaceae</taxon>
        <taxon>Neofusicoccum</taxon>
    </lineage>
</organism>
<reference evidence="1" key="1">
    <citation type="submission" date="2024-09" db="EMBL/GenBank/DDBJ databases">
        <title>Draft Genome Sequences of Neofusicoccum parvum.</title>
        <authorList>
            <person name="Ashida A."/>
            <person name="Camagna M."/>
            <person name="Tanaka A."/>
            <person name="Takemoto D."/>
        </authorList>
    </citation>
    <scope>NUCLEOTIDE SEQUENCE</scope>
    <source>
        <strain evidence="1">PPO83</strain>
    </source>
</reference>
<evidence type="ECO:0000313" key="1">
    <source>
        <dbReference type="EMBL" id="GME26441.1"/>
    </source>
</evidence>
<sequence length="327" mass="35646">MASLHSNTPARSQPPFVSRNTELPSRGIRIHYLYAEPPADTPVKGTFLLIHGFPQTSYHYRHALPLLALAGYRAIAPDYRGAGKSSHPTSSDFRKTTLAADLHALLTTEPLLAHPRDAGARIHVFGYDIGGMVAHAFASRFAGSGSGSGDTGCSVASAAWGECPLPGTRAFEARRAAARPDHFHLLFHAVPDLPEALIAGKEEAYLRYFFDRQAYVRAAIGRGDLAEYVADYALPGALRCGMGLYRALEADGEENREWVAREGRCRVPALGVSGARSMHVEDARGGMLEEVYEVVELCELEETGHYVAEESPEAFVEMMVEWAGRHP</sequence>
<proteinExistence type="predicted"/>
<accession>A0ACB5S184</accession>
<protein>
    <submittedName>
        <fullName evidence="1">Soluble epoxide hydrolase</fullName>
    </submittedName>
</protein>
<name>A0ACB5S184_9PEZI</name>
<evidence type="ECO:0000313" key="2">
    <source>
        <dbReference type="Proteomes" id="UP001165186"/>
    </source>
</evidence>
<gene>
    <name evidence="1" type="primary">g8801</name>
    <name evidence="1" type="ORF">NpPPO83_00008801</name>
</gene>
<dbReference type="EMBL" id="BSXG01000028">
    <property type="protein sequence ID" value="GME26441.1"/>
    <property type="molecule type" value="Genomic_DNA"/>
</dbReference>
<comment type="caution">
    <text evidence="1">The sequence shown here is derived from an EMBL/GenBank/DDBJ whole genome shotgun (WGS) entry which is preliminary data.</text>
</comment>
<dbReference type="Proteomes" id="UP001165186">
    <property type="component" value="Unassembled WGS sequence"/>
</dbReference>
<keyword evidence="2" id="KW-1185">Reference proteome</keyword>